<keyword evidence="5" id="KW-1185">Reference proteome</keyword>
<feature type="transmembrane region" description="Helical" evidence="2">
    <location>
        <begin position="185"/>
        <end position="205"/>
    </location>
</feature>
<reference evidence="4 5" key="1">
    <citation type="submission" date="2016-10" db="EMBL/GenBank/DDBJ databases">
        <authorList>
            <person name="de Groot N.N."/>
        </authorList>
    </citation>
    <scope>NUCLEOTIDE SEQUENCE [LARGE SCALE GENOMIC DNA]</scope>
    <source>
        <strain evidence="4 5">CGMCC 1.5337</strain>
    </source>
</reference>
<evidence type="ECO:0000313" key="5">
    <source>
        <dbReference type="Proteomes" id="UP000198518"/>
    </source>
</evidence>
<dbReference type="InterPro" id="IPR057149">
    <property type="entry name" value="DUF7827"/>
</dbReference>
<gene>
    <name evidence="4" type="ORF">SAMN04487945_0538</name>
</gene>
<feature type="domain" description="DUF7827" evidence="3">
    <location>
        <begin position="21"/>
        <end position="112"/>
    </location>
</feature>
<keyword evidence="2" id="KW-0472">Membrane</keyword>
<accession>A0A1I0N1J5</accession>
<dbReference type="RefSeq" id="WP_143052133.1">
    <property type="nucleotide sequence ID" value="NZ_FOJA01000001.1"/>
</dbReference>
<protein>
    <recommendedName>
        <fullName evidence="3">DUF7827 domain-containing protein</fullName>
    </recommendedName>
</protein>
<sequence length="207" mass="21192">MRRTPLLALLAVFTLVLVGVGAAATPEASFSTRGPETTPNGTAAFTIDITETDRATLHVGSERDGYLLNATIVDANGDGTVAVEFDASNAGTSDTTLSATDGDSVTVNNETELQAPRLEPAAYRLALFVEGNKSDVDRMLVRQAHTAEQTTETSNGATTTKSASEGTTTERATGMADDPSSNGTVPGFGMLGALAAAAAAALVAVRR</sequence>
<dbReference type="Proteomes" id="UP000198518">
    <property type="component" value="Unassembled WGS sequence"/>
</dbReference>
<evidence type="ECO:0000259" key="3">
    <source>
        <dbReference type="Pfam" id="PF25162"/>
    </source>
</evidence>
<name>A0A1I0N1J5_9EURY</name>
<keyword evidence="2" id="KW-0812">Transmembrane</keyword>
<dbReference type="EMBL" id="FOJA01000001">
    <property type="protein sequence ID" value="SEV94904.1"/>
    <property type="molecule type" value="Genomic_DNA"/>
</dbReference>
<organism evidence="4 5">
    <name type="scientific">Halobacterium jilantaiense</name>
    <dbReference type="NCBI Taxonomy" id="355548"/>
    <lineage>
        <taxon>Archaea</taxon>
        <taxon>Methanobacteriati</taxon>
        <taxon>Methanobacteriota</taxon>
        <taxon>Stenosarchaea group</taxon>
        <taxon>Halobacteria</taxon>
        <taxon>Halobacteriales</taxon>
        <taxon>Halobacteriaceae</taxon>
        <taxon>Halobacterium</taxon>
    </lineage>
</organism>
<feature type="compositionally biased region" description="Low complexity" evidence="1">
    <location>
        <begin position="156"/>
        <end position="170"/>
    </location>
</feature>
<feature type="region of interest" description="Disordered" evidence="1">
    <location>
        <begin position="145"/>
        <end position="181"/>
    </location>
</feature>
<dbReference type="Pfam" id="PF25162">
    <property type="entry name" value="DUF7827"/>
    <property type="match status" value="1"/>
</dbReference>
<evidence type="ECO:0000313" key="4">
    <source>
        <dbReference type="EMBL" id="SEV94904.1"/>
    </source>
</evidence>
<feature type="compositionally biased region" description="Polar residues" evidence="1">
    <location>
        <begin position="146"/>
        <end position="155"/>
    </location>
</feature>
<evidence type="ECO:0000256" key="2">
    <source>
        <dbReference type="SAM" id="Phobius"/>
    </source>
</evidence>
<evidence type="ECO:0000256" key="1">
    <source>
        <dbReference type="SAM" id="MobiDB-lite"/>
    </source>
</evidence>
<dbReference type="STRING" id="355548.SAMN04487945_0538"/>
<keyword evidence="2" id="KW-1133">Transmembrane helix</keyword>
<proteinExistence type="predicted"/>
<dbReference type="AlphaFoldDB" id="A0A1I0N1J5"/>